<organism evidence="9 10">
    <name type="scientific">Belliella kenyensis</name>
    <dbReference type="NCBI Taxonomy" id="1472724"/>
    <lineage>
        <taxon>Bacteria</taxon>
        <taxon>Pseudomonadati</taxon>
        <taxon>Bacteroidota</taxon>
        <taxon>Cytophagia</taxon>
        <taxon>Cytophagales</taxon>
        <taxon>Cyclobacteriaceae</taxon>
        <taxon>Belliella</taxon>
    </lineage>
</organism>
<dbReference type="Proteomes" id="UP001595766">
    <property type="component" value="Unassembled WGS sequence"/>
</dbReference>
<dbReference type="PANTHER" id="PTHR43284:SF1">
    <property type="entry name" value="ASPARAGINE SYNTHETASE"/>
    <property type="match status" value="1"/>
</dbReference>
<evidence type="ECO:0000256" key="7">
    <source>
        <dbReference type="ARBA" id="ARBA00048741"/>
    </source>
</evidence>
<evidence type="ECO:0000313" key="9">
    <source>
        <dbReference type="EMBL" id="MFC3977495.1"/>
    </source>
</evidence>
<comment type="pathway">
    <text evidence="1">Amino-acid biosynthesis; L-asparagine biosynthesis; L-asparagine from L-aspartate (L-Gln route): step 1/1.</text>
</comment>
<evidence type="ECO:0000256" key="3">
    <source>
        <dbReference type="ARBA" id="ARBA00012737"/>
    </source>
</evidence>
<dbReference type="InterPro" id="IPR006426">
    <property type="entry name" value="Asn_synth_AEB"/>
</dbReference>
<accession>A0ABV8EQ58</accession>
<comment type="similarity">
    <text evidence="2">Belongs to the asparagine synthetase family.</text>
</comment>
<dbReference type="GO" id="GO:0004066">
    <property type="term" value="F:asparagine synthase (glutamine-hydrolyzing) activity"/>
    <property type="evidence" value="ECO:0007669"/>
    <property type="project" value="UniProtKB-EC"/>
</dbReference>
<keyword evidence="10" id="KW-1185">Reference proteome</keyword>
<dbReference type="SUPFAM" id="SSF56235">
    <property type="entry name" value="N-terminal nucleophile aminohydrolases (Ntn hydrolases)"/>
    <property type="match status" value="1"/>
</dbReference>
<evidence type="ECO:0000313" key="10">
    <source>
        <dbReference type="Proteomes" id="UP001595766"/>
    </source>
</evidence>
<evidence type="ECO:0000259" key="8">
    <source>
        <dbReference type="PROSITE" id="PS51278"/>
    </source>
</evidence>
<dbReference type="PROSITE" id="PS51278">
    <property type="entry name" value="GATASE_TYPE_2"/>
    <property type="match status" value="1"/>
</dbReference>
<evidence type="ECO:0000256" key="1">
    <source>
        <dbReference type="ARBA" id="ARBA00005187"/>
    </source>
</evidence>
<dbReference type="Gene3D" id="3.40.50.620">
    <property type="entry name" value="HUPs"/>
    <property type="match status" value="1"/>
</dbReference>
<sequence>MCGISLLINNSSEARSSIESMMNANQHRGPDASGLDRVTDGIWLAVNRLKILDLSSSSNQPLWNEDKSCVLAWNGAIYNYKELRAELNRHKSTVEIDSDSAVLLAWMSTYGKNGIQDLKGMFAITFIDLQKQKIIVTRDISGEKPLYYANQGHEWIFSSEARAVNIAYNQTSSINTSQFSNYFYHRHSEPDESFFQGVKQLVAGQVITLDLEGNLIESSYFSKNIASPKPFSQAEFELTLKKSVHQNFQSDRPVGILLSGGADSALLHKLYLEEFQEPVHTFTAVFDSKYQRKYNDSKFAKRLVSNDPQLHHEVYVDQKVIMNTWNEYIASLDQPIGDSASILTWLIAKEAKKHVSVLISGAGADEVLGGYQRHAALLNYLKYKKLLIFFLPLLKRLPLSSNISKFVNGIHPDPRISFMNFAALSNLPKSNVTQAQRWYPDTGNFYKDALAFDRNYYLTNDVLKVHDNACMAHGVEGRSPYLYKDLVNWITQLSEGELIPITGKKPIKSALKSKGLKMIAQRKKFGFGLPLQEWIGEDDAFRIWIYDEVKMMADRWGSYFPEEMYQLCTQPEQVEGRQFLLVWNMFILASWLKIKS</sequence>
<dbReference type="InterPro" id="IPR051786">
    <property type="entry name" value="ASN_synthetase/amidase"/>
</dbReference>
<dbReference type="Pfam" id="PF00733">
    <property type="entry name" value="Asn_synthase"/>
    <property type="match status" value="1"/>
</dbReference>
<evidence type="ECO:0000256" key="5">
    <source>
        <dbReference type="ARBA" id="ARBA00022840"/>
    </source>
</evidence>
<dbReference type="PIRSF" id="PIRSF001589">
    <property type="entry name" value="Asn_synthetase_glu-h"/>
    <property type="match status" value="1"/>
</dbReference>
<comment type="catalytic activity">
    <reaction evidence="7">
        <text>L-aspartate + L-glutamine + ATP + H2O = L-asparagine + L-glutamate + AMP + diphosphate + H(+)</text>
        <dbReference type="Rhea" id="RHEA:12228"/>
        <dbReference type="ChEBI" id="CHEBI:15377"/>
        <dbReference type="ChEBI" id="CHEBI:15378"/>
        <dbReference type="ChEBI" id="CHEBI:29985"/>
        <dbReference type="ChEBI" id="CHEBI:29991"/>
        <dbReference type="ChEBI" id="CHEBI:30616"/>
        <dbReference type="ChEBI" id="CHEBI:33019"/>
        <dbReference type="ChEBI" id="CHEBI:58048"/>
        <dbReference type="ChEBI" id="CHEBI:58359"/>
        <dbReference type="ChEBI" id="CHEBI:456215"/>
        <dbReference type="EC" id="6.3.5.4"/>
    </reaction>
</comment>
<feature type="domain" description="Glutamine amidotransferase type-2" evidence="8">
    <location>
        <begin position="2"/>
        <end position="212"/>
    </location>
</feature>
<dbReference type="InterPro" id="IPR001962">
    <property type="entry name" value="Asn_synthase"/>
</dbReference>
<dbReference type="Pfam" id="PF13537">
    <property type="entry name" value="GATase_7"/>
    <property type="match status" value="1"/>
</dbReference>
<keyword evidence="6" id="KW-0315">Glutamine amidotransferase</keyword>
<dbReference type="SUPFAM" id="SSF52402">
    <property type="entry name" value="Adenine nucleotide alpha hydrolases-like"/>
    <property type="match status" value="1"/>
</dbReference>
<keyword evidence="9" id="KW-0436">Ligase</keyword>
<name>A0ABV8EQ58_9BACT</name>
<dbReference type="InterPro" id="IPR017932">
    <property type="entry name" value="GATase_2_dom"/>
</dbReference>
<dbReference type="NCBIfam" id="TIGR01536">
    <property type="entry name" value="asn_synth_AEB"/>
    <property type="match status" value="1"/>
</dbReference>
<evidence type="ECO:0000256" key="4">
    <source>
        <dbReference type="ARBA" id="ARBA00022741"/>
    </source>
</evidence>
<dbReference type="EC" id="6.3.5.4" evidence="3"/>
<dbReference type="InterPro" id="IPR033738">
    <property type="entry name" value="AsnB_N"/>
</dbReference>
<dbReference type="CDD" id="cd01991">
    <property type="entry name" value="Asn_synthase_B_C"/>
    <property type="match status" value="1"/>
</dbReference>
<dbReference type="InterPro" id="IPR014729">
    <property type="entry name" value="Rossmann-like_a/b/a_fold"/>
</dbReference>
<dbReference type="InterPro" id="IPR029055">
    <property type="entry name" value="Ntn_hydrolases_N"/>
</dbReference>
<proteinExistence type="inferred from homology"/>
<evidence type="ECO:0000256" key="6">
    <source>
        <dbReference type="ARBA" id="ARBA00022962"/>
    </source>
</evidence>
<dbReference type="PANTHER" id="PTHR43284">
    <property type="entry name" value="ASPARAGINE SYNTHETASE (GLUTAMINE-HYDROLYZING)"/>
    <property type="match status" value="1"/>
</dbReference>
<dbReference type="Gene3D" id="3.60.20.10">
    <property type="entry name" value="Glutamine Phosphoribosylpyrophosphate, subunit 1, domain 1"/>
    <property type="match status" value="1"/>
</dbReference>
<evidence type="ECO:0000256" key="2">
    <source>
        <dbReference type="ARBA" id="ARBA00005752"/>
    </source>
</evidence>
<dbReference type="EMBL" id="JBHSAV010000057">
    <property type="protein sequence ID" value="MFC3977495.1"/>
    <property type="molecule type" value="Genomic_DNA"/>
</dbReference>
<protein>
    <recommendedName>
        <fullName evidence="3">asparagine synthase (glutamine-hydrolyzing)</fullName>
        <ecNumber evidence="3">6.3.5.4</ecNumber>
    </recommendedName>
</protein>
<reference evidence="10" key="1">
    <citation type="journal article" date="2019" name="Int. J. Syst. Evol. Microbiol.">
        <title>The Global Catalogue of Microorganisms (GCM) 10K type strain sequencing project: providing services to taxonomists for standard genome sequencing and annotation.</title>
        <authorList>
            <consortium name="The Broad Institute Genomics Platform"/>
            <consortium name="The Broad Institute Genome Sequencing Center for Infectious Disease"/>
            <person name="Wu L."/>
            <person name="Ma J."/>
        </authorList>
    </citation>
    <scope>NUCLEOTIDE SEQUENCE [LARGE SCALE GENOMIC DNA]</scope>
    <source>
        <strain evidence="10">CECT 8551</strain>
    </source>
</reference>
<dbReference type="CDD" id="cd00712">
    <property type="entry name" value="AsnB"/>
    <property type="match status" value="1"/>
</dbReference>
<comment type="caution">
    <text evidence="9">The sequence shown here is derived from an EMBL/GenBank/DDBJ whole genome shotgun (WGS) entry which is preliminary data.</text>
</comment>
<dbReference type="RefSeq" id="WP_262916595.1">
    <property type="nucleotide sequence ID" value="NZ_JAKZGR010000005.1"/>
</dbReference>
<gene>
    <name evidence="9" type="primary">asnB</name>
    <name evidence="9" type="ORF">ACFOUP_14005</name>
</gene>
<keyword evidence="4" id="KW-0547">Nucleotide-binding</keyword>
<keyword evidence="5" id="KW-0067">ATP-binding</keyword>